<dbReference type="PRINTS" id="PR00344">
    <property type="entry name" value="BCTRLSENSOR"/>
</dbReference>
<reference evidence="10" key="1">
    <citation type="submission" date="2016-10" db="EMBL/GenBank/DDBJ databases">
        <authorList>
            <person name="Varghese N."/>
            <person name="Submissions S."/>
        </authorList>
    </citation>
    <scope>NUCLEOTIDE SEQUENCE [LARGE SCALE GENOMIC DNA]</scope>
    <source>
        <strain evidence="10">DSM 22703</strain>
    </source>
</reference>
<sequence>MKKPPIPNLELERLKELETYQLIGIAEEDDFDFITSMAAQICGTKISLISLVTEDKQWFLSHHGLETRETPRDYSFCAHAINHPDQVFIVQDARKDNHFRDNPLTTGDPNVVFYAGVPLVSPNGLPLGSLCVIDDTPKNLQPDQIQQLKKLANQTLKLFELRRSQIELKKTNETLRKNIELLQATQKANQLGTWELEIASGKTTWSEMVYLIHEVPKGFDHNQVNAIEFYHPDYRSIITNALEKCISENKAFDIECLLISAKGKQKWVRSTGRKIGKKVVGSFQDITQIKESELKFKGIFNSTFSFIGFLDTDGILLEANDTAINMAGITHEDVIGKPYWNCYWWQISEETQKELKLNFQKALSGESVAYEVVVWIADKTPITILFSLKPIFDERGKVIFVVPEGMPVQDIVDTRNRYRAVIDGTKAGTFEWNIETNEVLINHRFAEMLGYTLEELEPVTFEKWLSNAHHEDLEQAQNLIEKCFKKESNFFELEMRLVPKTGDWVWVNVRGKIFDWSPSGRALKMYGTLQEITERKSIEFRLLEERALLRTIIDSTPDSIYVKDLQGRKLMANKADCNYCGVAGEDELIGKTDYDFYPNEITKNTHEVEQKVLVDGESILNQEGIINGPDGEEICLLTSKIPLYDQAGKISGLVGIGRNITKRKKAEDELLHNKNLLEALFDLSPIGIALNDFTTGRFLDVNDKLVEPTGYTKEEFLALSYWDVTPRSFESEEAEAVREMQEKGSYDQFEKEYIRKDGSRYPVALQGVVIEDSKGQKLIWSFVRDVSKEKNAERKLREAISNLQALLDASQQVAIIATDTQGMITQFNSGAERMLGYKSNELVGLHSPQLIHLLEESERESQHLSEKYQNKITGFETFIIEARMGLPVTKEWTYLRKDGNTLPVLLSVNAIADEGEIIGYLGVATDISALKKVEKEIKSLLAITKEQNERLKNFAHIVSHNLRSHSGGISGLFELIKIEYPEIASNELIALIIEGTENLQKTVEDLTEVVRVNLATSENSKIWLHDIVKKNITSLNLQIKQADIEIINTMDPNLQVKGMQAYFDSIVLNMITNAIKYRSEERASFLKIYSKSFDEHVTLYFEDNGLGIDLKKYGDKLFGMYKTFHHHHDSRGVGLFITKNQIESMGGKIEIESEVNVGTTFKISFPL</sequence>
<dbReference type="NCBIfam" id="TIGR00229">
    <property type="entry name" value="sensory_box"/>
    <property type="match status" value="5"/>
</dbReference>
<dbReference type="InterPro" id="IPR029016">
    <property type="entry name" value="GAF-like_dom_sf"/>
</dbReference>
<feature type="domain" description="PAS" evidence="7">
    <location>
        <begin position="545"/>
        <end position="586"/>
    </location>
</feature>
<evidence type="ECO:0000256" key="5">
    <source>
        <dbReference type="ARBA" id="ARBA00022777"/>
    </source>
</evidence>
<keyword evidence="3" id="KW-0597">Phosphoprotein</keyword>
<dbReference type="Pfam" id="PF02518">
    <property type="entry name" value="HATPase_c"/>
    <property type="match status" value="1"/>
</dbReference>
<dbReference type="OrthoDB" id="9766459at2"/>
<keyword evidence="4" id="KW-0808">Transferase</keyword>
<dbReference type="SMART" id="SM00091">
    <property type="entry name" value="PAS"/>
    <property type="match status" value="5"/>
</dbReference>
<dbReference type="InterPro" id="IPR003594">
    <property type="entry name" value="HATPase_dom"/>
</dbReference>
<evidence type="ECO:0000313" key="9">
    <source>
        <dbReference type="EMBL" id="SDA55983.1"/>
    </source>
</evidence>
<evidence type="ECO:0000256" key="3">
    <source>
        <dbReference type="ARBA" id="ARBA00022553"/>
    </source>
</evidence>
<dbReference type="RefSeq" id="WP_092728883.1">
    <property type="nucleotide sequence ID" value="NZ_FMXE01000006.1"/>
</dbReference>
<feature type="domain" description="PAS" evidence="7">
    <location>
        <begin position="292"/>
        <end position="366"/>
    </location>
</feature>
<dbReference type="InterPro" id="IPR004358">
    <property type="entry name" value="Sig_transdc_His_kin-like_C"/>
</dbReference>
<feature type="domain" description="PAC" evidence="8">
    <location>
        <begin position="888"/>
        <end position="939"/>
    </location>
</feature>
<dbReference type="SUPFAM" id="SSF55785">
    <property type="entry name" value="PYP-like sensor domain (PAS domain)"/>
    <property type="match status" value="6"/>
</dbReference>
<gene>
    <name evidence="9" type="ORF">SAMN03080617_01039</name>
</gene>
<keyword evidence="5" id="KW-0418">Kinase</keyword>
<dbReference type="Gene3D" id="3.30.565.10">
    <property type="entry name" value="Histidine kinase-like ATPase, C-terminal domain"/>
    <property type="match status" value="1"/>
</dbReference>
<evidence type="ECO:0000256" key="4">
    <source>
        <dbReference type="ARBA" id="ARBA00022679"/>
    </source>
</evidence>
<dbReference type="EC" id="2.7.13.3" evidence="2"/>
<dbReference type="SUPFAM" id="SSF55874">
    <property type="entry name" value="ATPase domain of HSP90 chaperone/DNA topoisomerase II/histidine kinase"/>
    <property type="match status" value="1"/>
</dbReference>
<dbReference type="PROSITE" id="PS50112">
    <property type="entry name" value="PAS"/>
    <property type="match status" value="4"/>
</dbReference>
<dbReference type="CDD" id="cd00130">
    <property type="entry name" value="PAS"/>
    <property type="match status" value="5"/>
</dbReference>
<dbReference type="InterPro" id="IPR000700">
    <property type="entry name" value="PAS-assoc_C"/>
</dbReference>
<dbReference type="SMART" id="SM00065">
    <property type="entry name" value="GAF"/>
    <property type="match status" value="1"/>
</dbReference>
<dbReference type="InterPro" id="IPR000014">
    <property type="entry name" value="PAS"/>
</dbReference>
<dbReference type="PROSITE" id="PS50113">
    <property type="entry name" value="PAC"/>
    <property type="match status" value="4"/>
</dbReference>
<feature type="domain" description="PAS" evidence="7">
    <location>
        <begin position="799"/>
        <end position="860"/>
    </location>
</feature>
<protein>
    <recommendedName>
        <fullName evidence="2">histidine kinase</fullName>
        <ecNumber evidence="2">2.7.13.3</ecNumber>
    </recommendedName>
</protein>
<evidence type="ECO:0000256" key="1">
    <source>
        <dbReference type="ARBA" id="ARBA00000085"/>
    </source>
</evidence>
<dbReference type="Gene3D" id="3.30.450.40">
    <property type="match status" value="1"/>
</dbReference>
<evidence type="ECO:0000259" key="7">
    <source>
        <dbReference type="PROSITE" id="PS50112"/>
    </source>
</evidence>
<dbReference type="PANTHER" id="PTHR43304:SF1">
    <property type="entry name" value="PAC DOMAIN-CONTAINING PROTEIN"/>
    <property type="match status" value="1"/>
</dbReference>
<feature type="domain" description="PAC" evidence="8">
    <location>
        <begin position="620"/>
        <end position="672"/>
    </location>
</feature>
<dbReference type="EMBL" id="FMXE01000006">
    <property type="protein sequence ID" value="SDA55983.1"/>
    <property type="molecule type" value="Genomic_DNA"/>
</dbReference>
<dbReference type="InterPro" id="IPR003018">
    <property type="entry name" value="GAF"/>
</dbReference>
<feature type="domain" description="PAS" evidence="7">
    <location>
        <begin position="414"/>
        <end position="487"/>
    </location>
</feature>
<dbReference type="GO" id="GO:0004673">
    <property type="term" value="F:protein histidine kinase activity"/>
    <property type="evidence" value="ECO:0007669"/>
    <property type="project" value="UniProtKB-EC"/>
</dbReference>
<dbReference type="InterPro" id="IPR001610">
    <property type="entry name" value="PAC"/>
</dbReference>
<feature type="domain" description="PAC" evidence="8">
    <location>
        <begin position="747"/>
        <end position="798"/>
    </location>
</feature>
<proteinExistence type="predicted"/>
<dbReference type="SMART" id="SM00387">
    <property type="entry name" value="HATPase_c"/>
    <property type="match status" value="1"/>
</dbReference>
<evidence type="ECO:0000256" key="2">
    <source>
        <dbReference type="ARBA" id="ARBA00012438"/>
    </source>
</evidence>
<dbReference type="PANTHER" id="PTHR43304">
    <property type="entry name" value="PHYTOCHROME-LIKE PROTEIN CPH1"/>
    <property type="match status" value="1"/>
</dbReference>
<dbReference type="Pfam" id="PF13426">
    <property type="entry name" value="PAS_9"/>
    <property type="match status" value="3"/>
</dbReference>
<evidence type="ECO:0000259" key="8">
    <source>
        <dbReference type="PROSITE" id="PS50113"/>
    </source>
</evidence>
<evidence type="ECO:0000259" key="6">
    <source>
        <dbReference type="PROSITE" id="PS50109"/>
    </source>
</evidence>
<feature type="domain" description="Histidine kinase" evidence="6">
    <location>
        <begin position="957"/>
        <end position="1167"/>
    </location>
</feature>
<evidence type="ECO:0000313" key="10">
    <source>
        <dbReference type="Proteomes" id="UP000198756"/>
    </source>
</evidence>
<dbReference type="InterPro" id="IPR036890">
    <property type="entry name" value="HATPase_C_sf"/>
</dbReference>
<feature type="domain" description="PAC" evidence="8">
    <location>
        <begin position="491"/>
        <end position="544"/>
    </location>
</feature>
<dbReference type="InterPro" id="IPR013655">
    <property type="entry name" value="PAS_fold_3"/>
</dbReference>
<accession>A0A1G5WD31</accession>
<comment type="catalytic activity">
    <reaction evidence="1">
        <text>ATP + protein L-histidine = ADP + protein N-phospho-L-histidine.</text>
        <dbReference type="EC" id="2.7.13.3"/>
    </reaction>
</comment>
<dbReference type="InterPro" id="IPR052162">
    <property type="entry name" value="Sensor_kinase/Photoreceptor"/>
</dbReference>
<dbReference type="AlphaFoldDB" id="A0A1G5WD31"/>
<dbReference type="SMART" id="SM00086">
    <property type="entry name" value="PAC"/>
    <property type="match status" value="6"/>
</dbReference>
<dbReference type="Gene3D" id="3.30.450.20">
    <property type="entry name" value="PAS domain"/>
    <property type="match status" value="6"/>
</dbReference>
<keyword evidence="10" id="KW-1185">Reference proteome</keyword>
<dbReference type="Pfam" id="PF08448">
    <property type="entry name" value="PAS_4"/>
    <property type="match status" value="1"/>
</dbReference>
<name>A0A1G5WD31_9BACT</name>
<dbReference type="Proteomes" id="UP000198756">
    <property type="component" value="Unassembled WGS sequence"/>
</dbReference>
<dbReference type="Pfam" id="PF08447">
    <property type="entry name" value="PAS_3"/>
    <property type="match status" value="2"/>
</dbReference>
<dbReference type="InterPro" id="IPR005467">
    <property type="entry name" value="His_kinase_dom"/>
</dbReference>
<dbReference type="STRING" id="279824.SAMN03080617_01039"/>
<dbReference type="SUPFAM" id="SSF55781">
    <property type="entry name" value="GAF domain-like"/>
    <property type="match status" value="1"/>
</dbReference>
<organism evidence="9 10">
    <name type="scientific">Algoriphagus alkaliphilus</name>
    <dbReference type="NCBI Taxonomy" id="279824"/>
    <lineage>
        <taxon>Bacteria</taxon>
        <taxon>Pseudomonadati</taxon>
        <taxon>Bacteroidota</taxon>
        <taxon>Cytophagia</taxon>
        <taxon>Cytophagales</taxon>
        <taxon>Cyclobacteriaceae</taxon>
        <taxon>Algoriphagus</taxon>
    </lineage>
</organism>
<dbReference type="InterPro" id="IPR035965">
    <property type="entry name" value="PAS-like_dom_sf"/>
</dbReference>
<dbReference type="PROSITE" id="PS50109">
    <property type="entry name" value="HIS_KIN"/>
    <property type="match status" value="1"/>
</dbReference>
<dbReference type="InterPro" id="IPR013656">
    <property type="entry name" value="PAS_4"/>
</dbReference>